<keyword evidence="5" id="KW-1185">Reference proteome</keyword>
<dbReference type="PANTHER" id="PTHR10204:SF34">
    <property type="entry name" value="NAD(P)H DEHYDROGENASE [QUINONE] 1 ISOFORM 1"/>
    <property type="match status" value="1"/>
</dbReference>
<keyword evidence="2" id="KW-0560">Oxidoreductase</keyword>
<dbReference type="Pfam" id="PF02525">
    <property type="entry name" value="Flavodoxin_2"/>
    <property type="match status" value="1"/>
</dbReference>
<dbReference type="InterPro" id="IPR003680">
    <property type="entry name" value="Flavodoxin_fold"/>
</dbReference>
<sequence>MGDVSSRLGCFNQRPQNCRLALPITFIAAPFKINIETGQWADFATGDAGGDPVSLYAYLNGLKQGDAARALCDHWGYTMQDNFSTLSRKKWLLHNGRAGRSLGGENCSINDLEPTLTTTLIVLAHPEPHSFNGAWASATQKACEAMGDTVLISDLVAMNFQPVERANNYPHLPSNHHFDALKAQEEAAEQDMLPDDVGREIVKLLRADRVIFHFPIWWFAPPAILKGWFDRVLAHGALHTVERRFDKGHFLGRKALFCVTTGSNEEESAFNGREGDIHMLLWPTAYTLRYLGFSVAVPEIVHGVHGYHHGARKEALEERLVRALKAQTELISEFDRRPLIQFNADEDFNANGRLKSDRPSYSQFIRKAS</sequence>
<protein>
    <submittedName>
        <fullName evidence="4">Putative NADPH-quinone reductase</fullName>
    </submittedName>
</protein>
<dbReference type="AlphaFoldDB" id="A0A2T6K863"/>
<dbReference type="Proteomes" id="UP000244523">
    <property type="component" value="Unassembled WGS sequence"/>
</dbReference>
<evidence type="ECO:0000313" key="5">
    <source>
        <dbReference type="Proteomes" id="UP000244523"/>
    </source>
</evidence>
<accession>A0A2T6K863</accession>
<dbReference type="EMBL" id="QBUD01000016">
    <property type="protein sequence ID" value="PUB10911.1"/>
    <property type="molecule type" value="Genomic_DNA"/>
</dbReference>
<name>A0A2T6K863_9RHOB</name>
<dbReference type="InterPro" id="IPR051545">
    <property type="entry name" value="NAD(P)H_dehydrogenase_qn"/>
</dbReference>
<evidence type="ECO:0000313" key="4">
    <source>
        <dbReference type="EMBL" id="PUB10911.1"/>
    </source>
</evidence>
<proteinExistence type="inferred from homology"/>
<comment type="similarity">
    <text evidence="1">Belongs to the NAD(P)H dehydrogenase (quinone) family.</text>
</comment>
<feature type="domain" description="Flavodoxin-like fold" evidence="3">
    <location>
        <begin position="118"/>
        <end position="320"/>
    </location>
</feature>
<comment type="caution">
    <text evidence="4">The sequence shown here is derived from an EMBL/GenBank/DDBJ whole genome shotgun (WGS) entry which is preliminary data.</text>
</comment>
<dbReference type="PANTHER" id="PTHR10204">
    <property type="entry name" value="NAD P H OXIDOREDUCTASE-RELATED"/>
    <property type="match status" value="1"/>
</dbReference>
<dbReference type="GO" id="GO:0005829">
    <property type="term" value="C:cytosol"/>
    <property type="evidence" value="ECO:0007669"/>
    <property type="project" value="TreeGrafter"/>
</dbReference>
<dbReference type="GO" id="GO:0003955">
    <property type="term" value="F:NAD(P)H dehydrogenase (quinone) activity"/>
    <property type="evidence" value="ECO:0007669"/>
    <property type="project" value="TreeGrafter"/>
</dbReference>
<evidence type="ECO:0000256" key="2">
    <source>
        <dbReference type="ARBA" id="ARBA00023002"/>
    </source>
</evidence>
<gene>
    <name evidence="4" type="ORF">C8N45_11684</name>
</gene>
<dbReference type="InterPro" id="IPR029039">
    <property type="entry name" value="Flavoprotein-like_sf"/>
</dbReference>
<evidence type="ECO:0000259" key="3">
    <source>
        <dbReference type="Pfam" id="PF02525"/>
    </source>
</evidence>
<dbReference type="SUPFAM" id="SSF52218">
    <property type="entry name" value="Flavoproteins"/>
    <property type="match status" value="1"/>
</dbReference>
<reference evidence="4 5" key="1">
    <citation type="submission" date="2018-04" db="EMBL/GenBank/DDBJ databases">
        <title>Genomic Encyclopedia of Archaeal and Bacterial Type Strains, Phase II (KMG-II): from individual species to whole genera.</title>
        <authorList>
            <person name="Goeker M."/>
        </authorList>
    </citation>
    <scope>NUCLEOTIDE SEQUENCE [LARGE SCALE GENOMIC DNA]</scope>
    <source>
        <strain evidence="4 5">DSM 29955</strain>
    </source>
</reference>
<organism evidence="4 5">
    <name type="scientific">Yoonia sediminilitoris</name>
    <dbReference type="NCBI Taxonomy" id="1286148"/>
    <lineage>
        <taxon>Bacteria</taxon>
        <taxon>Pseudomonadati</taxon>
        <taxon>Pseudomonadota</taxon>
        <taxon>Alphaproteobacteria</taxon>
        <taxon>Rhodobacterales</taxon>
        <taxon>Paracoccaceae</taxon>
        <taxon>Yoonia</taxon>
    </lineage>
</organism>
<dbReference type="Gene3D" id="3.40.50.360">
    <property type="match status" value="1"/>
</dbReference>
<evidence type="ECO:0000256" key="1">
    <source>
        <dbReference type="ARBA" id="ARBA00006252"/>
    </source>
</evidence>
<dbReference type="SUPFAM" id="SSF57783">
    <property type="entry name" value="Zinc beta-ribbon"/>
    <property type="match status" value="1"/>
</dbReference>